<gene>
    <name evidence="4" type="ORF">DEE74_18910</name>
    <name evidence="3" type="ORF">R38712_03060</name>
</gene>
<reference evidence="4" key="1">
    <citation type="submission" date="2018-06" db="EMBL/GenBank/DDBJ databases">
        <authorList>
            <person name="O'Rourke A."/>
        </authorList>
    </citation>
    <scope>NUCLEOTIDE SEQUENCE</scope>
    <source>
        <strain evidence="4">132550021-3</strain>
    </source>
</reference>
<dbReference type="Proteomes" id="UP001189303">
    <property type="component" value="Unassembled WGS sequence"/>
</dbReference>
<dbReference type="EMBL" id="QGBI01000019">
    <property type="protein sequence ID" value="MBX3891938.1"/>
    <property type="molecule type" value="Genomic_DNA"/>
</dbReference>
<feature type="region of interest" description="Disordered" evidence="1">
    <location>
        <begin position="46"/>
        <end position="66"/>
    </location>
</feature>
<name>A0A1C0XDA9_RALPI</name>
<evidence type="ECO:0000313" key="6">
    <source>
        <dbReference type="Proteomes" id="UP001199322"/>
    </source>
</evidence>
<dbReference type="GeneID" id="61391078"/>
<evidence type="ECO:0000313" key="3">
    <source>
        <dbReference type="EMBL" id="CAJ0726473.1"/>
    </source>
</evidence>
<evidence type="ECO:0000256" key="2">
    <source>
        <dbReference type="SAM" id="SignalP"/>
    </source>
</evidence>
<feature type="signal peptide" evidence="2">
    <location>
        <begin position="1"/>
        <end position="22"/>
    </location>
</feature>
<evidence type="ECO:0000313" key="5">
    <source>
        <dbReference type="Proteomes" id="UP001189303"/>
    </source>
</evidence>
<dbReference type="EMBL" id="CATWFT010000009">
    <property type="protein sequence ID" value="CAJ0726473.1"/>
    <property type="molecule type" value="Genomic_DNA"/>
</dbReference>
<dbReference type="Proteomes" id="UP001199322">
    <property type="component" value="Unassembled WGS sequence"/>
</dbReference>
<comment type="caution">
    <text evidence="4">The sequence shown here is derived from an EMBL/GenBank/DDBJ whole genome shotgun (WGS) entry which is preliminary data.</text>
</comment>
<proteinExistence type="predicted"/>
<accession>A0A1C0XDA9</accession>
<protein>
    <submittedName>
        <fullName evidence="4">Uncharacterized protein</fullName>
    </submittedName>
</protein>
<evidence type="ECO:0000313" key="4">
    <source>
        <dbReference type="EMBL" id="MBX3891938.1"/>
    </source>
</evidence>
<feature type="chain" id="PRO_5014537455" evidence="2">
    <location>
        <begin position="23"/>
        <end position="66"/>
    </location>
</feature>
<dbReference type="AlphaFoldDB" id="A0A1C0XDA9"/>
<reference evidence="3 5" key="2">
    <citation type="submission" date="2023-07" db="EMBL/GenBank/DDBJ databases">
        <authorList>
            <person name="Peeters C."/>
        </authorList>
    </citation>
    <scope>NUCLEOTIDE SEQUENCE [LARGE SCALE GENOMIC DNA]</scope>
    <source>
        <strain evidence="3 5">R-38712</strain>
    </source>
</reference>
<organism evidence="4 6">
    <name type="scientific">Ralstonia pickettii</name>
    <name type="common">Burkholderia pickettii</name>
    <dbReference type="NCBI Taxonomy" id="329"/>
    <lineage>
        <taxon>Bacteria</taxon>
        <taxon>Pseudomonadati</taxon>
        <taxon>Pseudomonadota</taxon>
        <taxon>Betaproteobacteria</taxon>
        <taxon>Burkholderiales</taxon>
        <taxon>Burkholderiaceae</taxon>
        <taxon>Ralstonia</taxon>
    </lineage>
</organism>
<sequence length="66" mass="6927">MKKVILSAVGLAAVLTSLTAIAGPDWQVIEKARNAKLAQIRAAQAQKSAGMPAMPQPCQDMIQAPK</sequence>
<evidence type="ECO:0000256" key="1">
    <source>
        <dbReference type="SAM" id="MobiDB-lite"/>
    </source>
</evidence>
<keyword evidence="5" id="KW-1185">Reference proteome</keyword>
<dbReference type="RefSeq" id="WP_004635218.1">
    <property type="nucleotide sequence ID" value="NZ_CABKQE010000004.1"/>
</dbReference>
<keyword evidence="2" id="KW-0732">Signal</keyword>